<accession>X1HI09</accession>
<gene>
    <name evidence="1" type="ORF">S03H2_17057</name>
</gene>
<dbReference type="AlphaFoldDB" id="X1HI09"/>
<comment type="caution">
    <text evidence="1">The sequence shown here is derived from an EMBL/GenBank/DDBJ whole genome shotgun (WGS) entry which is preliminary data.</text>
</comment>
<organism evidence="1">
    <name type="scientific">marine sediment metagenome</name>
    <dbReference type="NCBI Taxonomy" id="412755"/>
    <lineage>
        <taxon>unclassified sequences</taxon>
        <taxon>metagenomes</taxon>
        <taxon>ecological metagenomes</taxon>
    </lineage>
</organism>
<name>X1HI09_9ZZZZ</name>
<dbReference type="EMBL" id="BARU01008768">
    <property type="protein sequence ID" value="GAH44938.1"/>
    <property type="molecule type" value="Genomic_DNA"/>
</dbReference>
<proteinExistence type="predicted"/>
<protein>
    <submittedName>
        <fullName evidence="1">Uncharacterized protein</fullName>
    </submittedName>
</protein>
<reference evidence="1" key="1">
    <citation type="journal article" date="2014" name="Front. Microbiol.">
        <title>High frequency of phylogenetically diverse reductive dehalogenase-homologous genes in deep subseafloor sedimentary metagenomes.</title>
        <authorList>
            <person name="Kawai M."/>
            <person name="Futagami T."/>
            <person name="Toyoda A."/>
            <person name="Takaki Y."/>
            <person name="Nishi S."/>
            <person name="Hori S."/>
            <person name="Arai W."/>
            <person name="Tsubouchi T."/>
            <person name="Morono Y."/>
            <person name="Uchiyama I."/>
            <person name="Ito T."/>
            <person name="Fujiyama A."/>
            <person name="Inagaki F."/>
            <person name="Takami H."/>
        </authorList>
    </citation>
    <scope>NUCLEOTIDE SEQUENCE</scope>
    <source>
        <strain evidence="1">Expedition CK06-06</strain>
    </source>
</reference>
<sequence>MESISPEIVEKTWKKMAQMSSPQEAQKMVTLMSKKQPIILAYLMAVGSDIFNQDERELLFYIGMNVWQMMSQGSTPLPKIKGKVLDKTEKANMKMIEHLKDKLHIEFIDNAEKIINNYSQPEVLKYVIEALMEETEEECQIRDENIGIIAIYLKTVIDCLNA</sequence>
<evidence type="ECO:0000313" key="1">
    <source>
        <dbReference type="EMBL" id="GAH44938.1"/>
    </source>
</evidence>